<dbReference type="InterPro" id="IPR018289">
    <property type="entry name" value="MULE_transposase_dom"/>
</dbReference>
<evidence type="ECO:0000259" key="3">
    <source>
        <dbReference type="Pfam" id="PF10551"/>
    </source>
</evidence>
<dbReference type="PANTHER" id="PTHR47718:SF17">
    <property type="entry name" value="PROTEIN FAR1-RELATED SEQUENCE 5-LIKE"/>
    <property type="match status" value="1"/>
</dbReference>
<dbReference type="InterPro" id="IPR038416">
    <property type="entry name" value="Ribosom_S30AE_C_sf"/>
</dbReference>
<evidence type="ECO:0000259" key="2">
    <source>
        <dbReference type="Pfam" id="PF03101"/>
    </source>
</evidence>
<comment type="caution">
    <text evidence="4">The sequence shown here is derived from an EMBL/GenBank/DDBJ whole genome shotgun (WGS) entry which is preliminary data.</text>
</comment>
<dbReference type="InterPro" id="IPR004330">
    <property type="entry name" value="FAR1_DNA_bnd_dom"/>
</dbReference>
<dbReference type="Proteomes" id="UP001293254">
    <property type="component" value="Unassembled WGS sequence"/>
</dbReference>
<gene>
    <name evidence="4" type="ORF">Salat_0692400</name>
</gene>
<sequence length="830" mass="95082">MRNSSHENGRIEEIVRLDSDQEDDDHLHSIEESHGNKSTMNAYIAEVERRLLVQVAQTENEAWKSYLCSKEGVKDERPRSKGTRKRNTTRTECKAMIAFNIDKDGLWRVAKFVKEHNHEFAPSNDKHLLRSARSISTEKGATIESMKKAGLRPIDCFNYMSEECNGVQHVGFSKKDCYNFINMLKTTLIEPGDAQNLVRHFKGKANTEPGFYFDIQFNQEGRIANVFWRDNQSRIDYDCFGDLVIFDTTYRTNRYDLVCAPFVGVNHHWQNIMFGCAFLSDETTESFYWLFNTFLESMGSKAPSSIFTDQDQAMANAIAGVFPNARHRLCLWHISKNAPSHLNSFNSSREFHSFFNRCLYHCETKEEFEKTWEEMVNKFNAQDHRWLNNLYKIRGKWSPAFNSDFFHGGVRSTSRSESTNHALNEISTKTISLYEFVLKYEKDLLGKWRRNEADADFFSSQSSPTIAVQDSKILKHAVKIYTNTMYKEFEKDYLTGTGALSCKEIPFGDTVYEFELTNPESKTKRVYTVFLDINTLKVECSCKKYLDGNALFTCFSSSSSKKCELTRMDDKEARVMYTNRAMRLAYDLVTRSENFKEARNIILTAFADGSKLLDEFLKKKNSDSTLAMKGKQVRDDFVEVPEVRPILDPLRAKPKGTKNARIKNHFEKRKPKTTNTGEVNIVYRRKAGGYGLIILKRNGETEKLEPVVVDSAVIGSLLQQIKELSSALDMAAHETIAELQAKNRNAYEDLRPISPEIGCTGTGTTASSFVQHCPTPVSGSLTVSTLAAHKPSRGSKCPSMRRWPPKHCDSASRTVSAARRTLEERRRWRE</sequence>
<dbReference type="Pfam" id="PF03101">
    <property type="entry name" value="FAR1"/>
    <property type="match status" value="1"/>
</dbReference>
<keyword evidence="5" id="KW-1185">Reference proteome</keyword>
<evidence type="ECO:0000313" key="4">
    <source>
        <dbReference type="EMBL" id="KAK4435290.1"/>
    </source>
</evidence>
<organism evidence="4 5">
    <name type="scientific">Sesamum alatum</name>
    <dbReference type="NCBI Taxonomy" id="300844"/>
    <lineage>
        <taxon>Eukaryota</taxon>
        <taxon>Viridiplantae</taxon>
        <taxon>Streptophyta</taxon>
        <taxon>Embryophyta</taxon>
        <taxon>Tracheophyta</taxon>
        <taxon>Spermatophyta</taxon>
        <taxon>Magnoliopsida</taxon>
        <taxon>eudicotyledons</taxon>
        <taxon>Gunneridae</taxon>
        <taxon>Pentapetalae</taxon>
        <taxon>asterids</taxon>
        <taxon>lamiids</taxon>
        <taxon>Lamiales</taxon>
        <taxon>Pedaliaceae</taxon>
        <taxon>Sesamum</taxon>
    </lineage>
</organism>
<evidence type="ECO:0000256" key="1">
    <source>
        <dbReference type="SAM" id="MobiDB-lite"/>
    </source>
</evidence>
<dbReference type="AlphaFoldDB" id="A0AAE2CUT2"/>
<evidence type="ECO:0000313" key="5">
    <source>
        <dbReference type="Proteomes" id="UP001293254"/>
    </source>
</evidence>
<feature type="region of interest" description="Disordered" evidence="1">
    <location>
        <begin position="1"/>
        <end position="25"/>
    </location>
</feature>
<dbReference type="EMBL" id="JACGWO010000002">
    <property type="protein sequence ID" value="KAK4435290.1"/>
    <property type="molecule type" value="Genomic_DNA"/>
</dbReference>
<feature type="domain" description="MULE transposase" evidence="3">
    <location>
        <begin position="244"/>
        <end position="337"/>
    </location>
</feature>
<dbReference type="Pfam" id="PF10551">
    <property type="entry name" value="MULE"/>
    <property type="match status" value="1"/>
</dbReference>
<dbReference type="Gene3D" id="3.30.505.50">
    <property type="entry name" value="Sigma 54 modulation/S30EA ribosomal protein, C-terminal domain"/>
    <property type="match status" value="1"/>
</dbReference>
<feature type="compositionally biased region" description="Basic and acidic residues" evidence="1">
    <location>
        <begin position="820"/>
        <end position="830"/>
    </location>
</feature>
<name>A0AAE2CUT2_9LAMI</name>
<proteinExistence type="predicted"/>
<feature type="domain" description="FAR1" evidence="2">
    <location>
        <begin position="55"/>
        <end position="121"/>
    </location>
</feature>
<reference evidence="4" key="1">
    <citation type="submission" date="2020-06" db="EMBL/GenBank/DDBJ databases">
        <authorList>
            <person name="Li T."/>
            <person name="Hu X."/>
            <person name="Zhang T."/>
            <person name="Song X."/>
            <person name="Zhang H."/>
            <person name="Dai N."/>
            <person name="Sheng W."/>
            <person name="Hou X."/>
            <person name="Wei L."/>
        </authorList>
    </citation>
    <scope>NUCLEOTIDE SEQUENCE</scope>
    <source>
        <strain evidence="4">3651</strain>
        <tissue evidence="4">Leaf</tissue>
    </source>
</reference>
<protein>
    <submittedName>
        <fullName evidence="4">Protein FAR1-RELATED SEQUENCE 5</fullName>
    </submittedName>
</protein>
<feature type="region of interest" description="Disordered" evidence="1">
    <location>
        <begin position="790"/>
        <end position="830"/>
    </location>
</feature>
<accession>A0AAE2CUT2</accession>
<dbReference type="PANTHER" id="PTHR47718">
    <property type="entry name" value="OS01G0519700 PROTEIN"/>
    <property type="match status" value="1"/>
</dbReference>
<reference evidence="4" key="2">
    <citation type="journal article" date="2024" name="Plant">
        <title>Genomic evolution and insights into agronomic trait innovations of Sesamum species.</title>
        <authorList>
            <person name="Miao H."/>
            <person name="Wang L."/>
            <person name="Qu L."/>
            <person name="Liu H."/>
            <person name="Sun Y."/>
            <person name="Le M."/>
            <person name="Wang Q."/>
            <person name="Wei S."/>
            <person name="Zheng Y."/>
            <person name="Lin W."/>
            <person name="Duan Y."/>
            <person name="Cao H."/>
            <person name="Xiong S."/>
            <person name="Wang X."/>
            <person name="Wei L."/>
            <person name="Li C."/>
            <person name="Ma Q."/>
            <person name="Ju M."/>
            <person name="Zhao R."/>
            <person name="Li G."/>
            <person name="Mu C."/>
            <person name="Tian Q."/>
            <person name="Mei H."/>
            <person name="Zhang T."/>
            <person name="Gao T."/>
            <person name="Zhang H."/>
        </authorList>
    </citation>
    <scope>NUCLEOTIDE SEQUENCE</scope>
    <source>
        <strain evidence="4">3651</strain>
    </source>
</reference>